<dbReference type="PANTHER" id="PTHR43179">
    <property type="entry name" value="RHAMNOSYLTRANSFERASE WBBL"/>
    <property type="match status" value="1"/>
</dbReference>
<dbReference type="EMBL" id="LBTW01000029">
    <property type="protein sequence ID" value="KKQ48540.1"/>
    <property type="molecule type" value="Genomic_DNA"/>
</dbReference>
<dbReference type="PANTHER" id="PTHR43179:SF7">
    <property type="entry name" value="RHAMNOSYLTRANSFERASE WBBL"/>
    <property type="match status" value="1"/>
</dbReference>
<keyword evidence="2" id="KW-0808">Transferase</keyword>
<evidence type="ECO:0000313" key="3">
    <source>
        <dbReference type="Proteomes" id="UP000034366"/>
    </source>
</evidence>
<reference evidence="2 3" key="1">
    <citation type="journal article" date="2015" name="Nature">
        <title>rRNA introns, odd ribosomes, and small enigmatic genomes across a large radiation of phyla.</title>
        <authorList>
            <person name="Brown C.T."/>
            <person name="Hug L.A."/>
            <person name="Thomas B.C."/>
            <person name="Sharon I."/>
            <person name="Castelle C.J."/>
            <person name="Singh A."/>
            <person name="Wilkins M.J."/>
            <person name="Williams K.H."/>
            <person name="Banfield J.F."/>
        </authorList>
    </citation>
    <scope>NUCLEOTIDE SEQUENCE [LARGE SCALE GENOMIC DNA]</scope>
</reference>
<dbReference type="AlphaFoldDB" id="A0A0G0IC28"/>
<protein>
    <submittedName>
        <fullName evidence="2">Glycosyltransferase</fullName>
    </submittedName>
</protein>
<gene>
    <name evidence="2" type="ORF">US67_C0029G0006</name>
</gene>
<feature type="domain" description="Glycosyltransferase 2-like" evidence="1">
    <location>
        <begin position="8"/>
        <end position="202"/>
    </location>
</feature>
<dbReference type="InterPro" id="IPR001173">
    <property type="entry name" value="Glyco_trans_2-like"/>
</dbReference>
<dbReference type="Pfam" id="PF00535">
    <property type="entry name" value="Glycos_transf_2"/>
    <property type="match status" value="1"/>
</dbReference>
<accession>A0A0G0IC28</accession>
<comment type="caution">
    <text evidence="2">The sequence shown here is derived from an EMBL/GenBank/DDBJ whole genome shotgun (WGS) entry which is preliminary data.</text>
</comment>
<dbReference type="InterPro" id="IPR029044">
    <property type="entry name" value="Nucleotide-diphossugar_trans"/>
</dbReference>
<dbReference type="Gene3D" id="3.90.550.10">
    <property type="entry name" value="Spore Coat Polysaccharide Biosynthesis Protein SpsA, Chain A"/>
    <property type="match status" value="1"/>
</dbReference>
<evidence type="ECO:0000259" key="1">
    <source>
        <dbReference type="Pfam" id="PF00535"/>
    </source>
</evidence>
<proteinExistence type="predicted"/>
<dbReference type="CDD" id="cd04186">
    <property type="entry name" value="GT_2_like_c"/>
    <property type="match status" value="1"/>
</dbReference>
<organism evidence="2 3">
    <name type="scientific">Candidatus Woesebacteria bacterium GW2011_GWD1_38_10</name>
    <dbReference type="NCBI Taxonomy" id="1618592"/>
    <lineage>
        <taxon>Bacteria</taxon>
        <taxon>Candidatus Woeseibacteriota</taxon>
    </lineage>
</organism>
<name>A0A0G0IC28_9BACT</name>
<dbReference type="PATRIC" id="fig|1618592.3.peg.528"/>
<dbReference type="GO" id="GO:0016740">
    <property type="term" value="F:transferase activity"/>
    <property type="evidence" value="ECO:0007669"/>
    <property type="project" value="UniProtKB-KW"/>
</dbReference>
<evidence type="ECO:0000313" key="2">
    <source>
        <dbReference type="EMBL" id="KKQ48540.1"/>
    </source>
</evidence>
<dbReference type="Proteomes" id="UP000034366">
    <property type="component" value="Unassembled WGS sequence"/>
</dbReference>
<dbReference type="SUPFAM" id="SSF53448">
    <property type="entry name" value="Nucleotide-diphospho-sugar transferases"/>
    <property type="match status" value="1"/>
</dbReference>
<sequence>MKNSIDVSIIIVSYNTKDLLRSCVESVIKNITHLKYEIIIVDNNSGDGSKLYINNIAKKYKNVKCFFMDKNIGFGGANNFGMNKSTGKYILLLNSDILIENNVVERVVQWMNINSGYGVASANLYNPDGSIQGTGGYFPTIFSVFSWMTIQDLPFVDNLIKPFHPMKGNSPFSNRAFYYKERDLDWVTGAFFMMRREVFEKVGGFDTDFFMYTEEVEYCVRIKAQDWLVRYLPYEGVIHLGGASGNTGDSILKEFEGVKLLYKKHYPRWQYPIMRVILKIGCLWRMFLMGIIKGRKAGSIYAKAFFKT</sequence>